<feature type="domain" description="IclR-ED" evidence="5">
    <location>
        <begin position="72"/>
        <end position="257"/>
    </location>
</feature>
<dbReference type="InterPro" id="IPR005471">
    <property type="entry name" value="Tscrpt_reg_IclR_N"/>
</dbReference>
<dbReference type="SUPFAM" id="SSF46785">
    <property type="entry name" value="Winged helix' DNA-binding domain"/>
    <property type="match status" value="1"/>
</dbReference>
<dbReference type="Pfam" id="PF01614">
    <property type="entry name" value="IclR_C"/>
    <property type="match status" value="1"/>
</dbReference>
<proteinExistence type="predicted"/>
<dbReference type="EMBL" id="AP025628">
    <property type="protein sequence ID" value="BDG59050.1"/>
    <property type="molecule type" value="Genomic_DNA"/>
</dbReference>
<accession>A0AA35CKL6</accession>
<dbReference type="SMART" id="SM00346">
    <property type="entry name" value="HTH_ICLR"/>
    <property type="match status" value="1"/>
</dbReference>
<dbReference type="GO" id="GO:0003700">
    <property type="term" value="F:DNA-binding transcription factor activity"/>
    <property type="evidence" value="ECO:0007669"/>
    <property type="project" value="TreeGrafter"/>
</dbReference>
<sequence length="258" mass="28612">MAVEPVRGQPSPMEKWLRLLEAFADRDEWGVRELARAVALPRSVVHRLLHEMERVGLLSPGSEPGRFSVGPALVRLASVVLDRLDIVRVARPILEETMRRCGETVILTLYDPTRRQFFAVDAVESPQAVRYIWDALRQWSHVHIGSSGKGILAFLPPEQQEAILADLPDPVPGLRPVSKEQLRQELAAARRRGYVVSRSERYAGAMGVAAPVYNALGRVVGDVIITAPESRMGARSEEEWGHLVMRAAGAISRALGHR</sequence>
<name>A0AA35CKL6_9FIRM</name>
<dbReference type="InterPro" id="IPR050707">
    <property type="entry name" value="HTH_MetabolicPath_Reg"/>
</dbReference>
<dbReference type="Pfam" id="PF09339">
    <property type="entry name" value="HTH_IclR"/>
    <property type="match status" value="1"/>
</dbReference>
<dbReference type="InterPro" id="IPR036388">
    <property type="entry name" value="WH-like_DNA-bd_sf"/>
</dbReference>
<gene>
    <name evidence="6" type="ORF">caldi_01400</name>
</gene>
<dbReference type="PANTHER" id="PTHR30136:SF24">
    <property type="entry name" value="HTH-TYPE TRANSCRIPTIONAL REPRESSOR ALLR"/>
    <property type="match status" value="1"/>
</dbReference>
<dbReference type="InterPro" id="IPR036390">
    <property type="entry name" value="WH_DNA-bd_sf"/>
</dbReference>
<evidence type="ECO:0000256" key="3">
    <source>
        <dbReference type="ARBA" id="ARBA00023163"/>
    </source>
</evidence>
<dbReference type="PROSITE" id="PS51078">
    <property type="entry name" value="ICLR_ED"/>
    <property type="match status" value="1"/>
</dbReference>
<dbReference type="Gene3D" id="1.10.10.10">
    <property type="entry name" value="Winged helix-like DNA-binding domain superfamily/Winged helix DNA-binding domain"/>
    <property type="match status" value="1"/>
</dbReference>
<keyword evidence="2" id="KW-0238">DNA-binding</keyword>
<reference evidence="6" key="1">
    <citation type="submission" date="2022-03" db="EMBL/GenBank/DDBJ databases">
        <title>Complete genome sequence of Caldinitratiruptor microaerophilus.</title>
        <authorList>
            <person name="Mukaiyama R."/>
            <person name="Nishiyama T."/>
            <person name="Ueda K."/>
        </authorList>
    </citation>
    <scope>NUCLEOTIDE SEQUENCE</scope>
    <source>
        <strain evidence="6">JCM 16183</strain>
    </source>
</reference>
<dbReference type="PANTHER" id="PTHR30136">
    <property type="entry name" value="HELIX-TURN-HELIX TRANSCRIPTIONAL REGULATOR, ICLR FAMILY"/>
    <property type="match status" value="1"/>
</dbReference>
<feature type="domain" description="HTH iclR-type" evidence="4">
    <location>
        <begin position="10"/>
        <end position="71"/>
    </location>
</feature>
<evidence type="ECO:0000256" key="2">
    <source>
        <dbReference type="ARBA" id="ARBA00023125"/>
    </source>
</evidence>
<keyword evidence="7" id="KW-1185">Reference proteome</keyword>
<dbReference type="GO" id="GO:0045892">
    <property type="term" value="P:negative regulation of DNA-templated transcription"/>
    <property type="evidence" value="ECO:0007669"/>
    <property type="project" value="TreeGrafter"/>
</dbReference>
<dbReference type="PROSITE" id="PS51077">
    <property type="entry name" value="HTH_ICLR"/>
    <property type="match status" value="1"/>
</dbReference>
<dbReference type="KEGG" id="cmic:caldi_01400"/>
<organism evidence="6 7">
    <name type="scientific">Caldinitratiruptor microaerophilus</name>
    <dbReference type="NCBI Taxonomy" id="671077"/>
    <lineage>
        <taxon>Bacteria</taxon>
        <taxon>Bacillati</taxon>
        <taxon>Bacillota</taxon>
        <taxon>Clostridia</taxon>
        <taxon>Eubacteriales</taxon>
        <taxon>Symbiobacteriaceae</taxon>
        <taxon>Caldinitratiruptor</taxon>
    </lineage>
</organism>
<dbReference type="InterPro" id="IPR014757">
    <property type="entry name" value="Tscrpt_reg_IclR_C"/>
</dbReference>
<dbReference type="InterPro" id="IPR029016">
    <property type="entry name" value="GAF-like_dom_sf"/>
</dbReference>
<dbReference type="SUPFAM" id="SSF55781">
    <property type="entry name" value="GAF domain-like"/>
    <property type="match status" value="1"/>
</dbReference>
<evidence type="ECO:0000256" key="1">
    <source>
        <dbReference type="ARBA" id="ARBA00023015"/>
    </source>
</evidence>
<protein>
    <submittedName>
        <fullName evidence="6">IclR family transcriptional regulator</fullName>
    </submittedName>
</protein>
<dbReference type="AlphaFoldDB" id="A0AA35CKL6"/>
<evidence type="ECO:0000313" key="6">
    <source>
        <dbReference type="EMBL" id="BDG59050.1"/>
    </source>
</evidence>
<evidence type="ECO:0000313" key="7">
    <source>
        <dbReference type="Proteomes" id="UP001163687"/>
    </source>
</evidence>
<keyword evidence="1" id="KW-0805">Transcription regulation</keyword>
<dbReference type="Proteomes" id="UP001163687">
    <property type="component" value="Chromosome"/>
</dbReference>
<dbReference type="RefSeq" id="WP_264843167.1">
    <property type="nucleotide sequence ID" value="NZ_AP025628.1"/>
</dbReference>
<evidence type="ECO:0000259" key="5">
    <source>
        <dbReference type="PROSITE" id="PS51078"/>
    </source>
</evidence>
<dbReference type="GO" id="GO:0003677">
    <property type="term" value="F:DNA binding"/>
    <property type="evidence" value="ECO:0007669"/>
    <property type="project" value="UniProtKB-KW"/>
</dbReference>
<evidence type="ECO:0000259" key="4">
    <source>
        <dbReference type="PROSITE" id="PS51077"/>
    </source>
</evidence>
<dbReference type="Gene3D" id="3.30.450.40">
    <property type="match status" value="1"/>
</dbReference>
<keyword evidence="3" id="KW-0804">Transcription</keyword>